<dbReference type="Gene3D" id="1.10.486.10">
    <property type="entry name" value="PCRA, domain 4"/>
    <property type="match status" value="1"/>
</dbReference>
<dbReference type="GO" id="GO:0006260">
    <property type="term" value="P:DNA replication"/>
    <property type="evidence" value="ECO:0007669"/>
    <property type="project" value="InterPro"/>
</dbReference>
<dbReference type="PANTHER" id="PTHR11070">
    <property type="entry name" value="UVRD / RECB / PCRA DNA HELICASE FAMILY MEMBER"/>
    <property type="match status" value="1"/>
</dbReference>
<evidence type="ECO:0000256" key="3">
    <source>
        <dbReference type="ARBA" id="ARBA00022801"/>
    </source>
</evidence>
<evidence type="ECO:0000256" key="9">
    <source>
        <dbReference type="ARBA" id="ARBA00048988"/>
    </source>
</evidence>
<dbReference type="InterPro" id="IPR000212">
    <property type="entry name" value="DNA_helicase_UvrD/REP"/>
</dbReference>
<dbReference type="GO" id="GO:0043138">
    <property type="term" value="F:3'-5' DNA helicase activity"/>
    <property type="evidence" value="ECO:0007669"/>
    <property type="project" value="UniProtKB-EC"/>
</dbReference>
<keyword evidence="5 10" id="KW-0067">ATP-binding</keyword>
<evidence type="ECO:0000256" key="11">
    <source>
        <dbReference type="RuleBase" id="RU364053"/>
    </source>
</evidence>
<name>A0A1H3BBN3_EUBBA</name>
<dbReference type="InterPro" id="IPR013986">
    <property type="entry name" value="DExx_box_DNA_helicase_dom_sf"/>
</dbReference>
<keyword evidence="4 10" id="KW-0347">Helicase</keyword>
<dbReference type="PANTHER" id="PTHR11070:SF2">
    <property type="entry name" value="ATP-DEPENDENT DNA HELICASE SRS2"/>
    <property type="match status" value="1"/>
</dbReference>
<dbReference type="Gene3D" id="1.10.10.160">
    <property type="match status" value="1"/>
</dbReference>
<dbReference type="InterPro" id="IPR027417">
    <property type="entry name" value="P-loop_NTPase"/>
</dbReference>
<feature type="domain" description="UvrD-like helicase C-terminal" evidence="13">
    <location>
        <begin position="286"/>
        <end position="561"/>
    </location>
</feature>
<evidence type="ECO:0000256" key="2">
    <source>
        <dbReference type="ARBA" id="ARBA00022741"/>
    </source>
</evidence>
<dbReference type="GO" id="GO:0000725">
    <property type="term" value="P:recombinational repair"/>
    <property type="evidence" value="ECO:0007669"/>
    <property type="project" value="TreeGrafter"/>
</dbReference>
<evidence type="ECO:0000259" key="13">
    <source>
        <dbReference type="PROSITE" id="PS51217"/>
    </source>
</evidence>
<accession>A0A1H3BBN3</accession>
<feature type="binding site" evidence="10">
    <location>
        <begin position="26"/>
        <end position="33"/>
    </location>
    <ligand>
        <name>ATP</name>
        <dbReference type="ChEBI" id="CHEBI:30616"/>
    </ligand>
</feature>
<dbReference type="Proteomes" id="UP000199652">
    <property type="component" value="Unassembled WGS sequence"/>
</dbReference>
<comment type="catalytic activity">
    <reaction evidence="9 11">
        <text>ATP + H2O = ADP + phosphate + H(+)</text>
        <dbReference type="Rhea" id="RHEA:13065"/>
        <dbReference type="ChEBI" id="CHEBI:15377"/>
        <dbReference type="ChEBI" id="CHEBI:15378"/>
        <dbReference type="ChEBI" id="CHEBI:30616"/>
        <dbReference type="ChEBI" id="CHEBI:43474"/>
        <dbReference type="ChEBI" id="CHEBI:456216"/>
        <dbReference type="EC" id="5.6.2.4"/>
    </reaction>
</comment>
<proteinExistence type="inferred from homology"/>
<reference evidence="15" key="1">
    <citation type="submission" date="2016-10" db="EMBL/GenBank/DDBJ databases">
        <authorList>
            <person name="Varghese N."/>
            <person name="Submissions S."/>
        </authorList>
    </citation>
    <scope>NUCLEOTIDE SEQUENCE [LARGE SCALE GENOMIC DNA]</scope>
    <source>
        <strain evidence="15">VPI 5359</strain>
    </source>
</reference>
<dbReference type="FunFam" id="1.10.486.10:FF:000003">
    <property type="entry name" value="ATP-dependent DNA helicase"/>
    <property type="match status" value="1"/>
</dbReference>
<dbReference type="Pfam" id="PF13361">
    <property type="entry name" value="UvrD_C"/>
    <property type="match status" value="1"/>
</dbReference>
<dbReference type="Gene3D" id="3.40.50.300">
    <property type="entry name" value="P-loop containing nucleotide triphosphate hydrolases"/>
    <property type="match status" value="2"/>
</dbReference>
<dbReference type="EC" id="5.6.2.4" evidence="11"/>
<dbReference type="PROSITE" id="PS51217">
    <property type="entry name" value="UVRD_HELICASE_CTER"/>
    <property type="match status" value="1"/>
</dbReference>
<evidence type="ECO:0000256" key="7">
    <source>
        <dbReference type="ARBA" id="ARBA00023235"/>
    </source>
</evidence>
<gene>
    <name evidence="14" type="ORF">SAMN04488579_10220</name>
</gene>
<evidence type="ECO:0000313" key="15">
    <source>
        <dbReference type="Proteomes" id="UP000199652"/>
    </source>
</evidence>
<dbReference type="SUPFAM" id="SSF52540">
    <property type="entry name" value="P-loop containing nucleoside triphosphate hydrolases"/>
    <property type="match status" value="1"/>
</dbReference>
<evidence type="ECO:0000256" key="1">
    <source>
        <dbReference type="ARBA" id="ARBA00009922"/>
    </source>
</evidence>
<keyword evidence="7" id="KW-0413">Isomerase</keyword>
<dbReference type="Pfam" id="PF21196">
    <property type="entry name" value="PcrA_UvrD_tudor"/>
    <property type="match status" value="1"/>
</dbReference>
<dbReference type="GO" id="GO:0016887">
    <property type="term" value="F:ATP hydrolysis activity"/>
    <property type="evidence" value="ECO:0007669"/>
    <property type="project" value="RHEA"/>
</dbReference>
<dbReference type="InterPro" id="IPR005751">
    <property type="entry name" value="ATP-dep_DNA_helicase_PcrA"/>
</dbReference>
<sequence>MSLLDGLNEKQREAAATTEGPLLILAGAGSGKTRTIIHRIAHIIEEGMAWPSQILAITFTNKAAGEMRERIAAMNIEESNRIWIHTFHAMCARIMRQHSAWLGYSDNFVIYDTDDQKRLYKTLAKEMDLNDKMYPFNYMAGEISNAKNAFQSPKQYAKEVQGDFRKEKVAEYYNLYEARMKSNNAMDFDDLIFNTLVLFEGYPEILEQYQKRFKYILVDEYQDTNHSQYQLVNLLAAGHHNLCVCGDDDQSIYMWRGADISNILDFEKDYPDAKVVKLEQNYRSTSVILDAANGVIAHNIGRKEKNLWTDNPGEDKLVLSSYDQGYDEARSVADTISKLRREKHYKFGDFAVLYRTNAQSRLFEEALLRSGMPYQLIGGTGFYSRLEIKDIITYLHVLVNPADDLGCVRIINTPKRGIGGVTIEKVMEFAQFKGWSLMETIYHYREIPTLGAGVLNKIKDFAETMTELKEWAETEGVADLIQRVIDRTGYMEMLKLGKMENSESRIENLEELVSSAVEFERTSDDQSVTAFLETVALASETDKYDGDEGKVLLMTLHNAKGLEFPVVFLPGMEDGIFPHMRSLNSGDDEQLEEERRICYVGITRAKERLYLSWAGERTVFGQRRPQIQSRFLKEIPRDCLEVNEAQTRSTTVRDAGVKEKQRQSFEQNVNLGKKAYQSAIPVRPASAAGFAPSDKVKHKKFGIGTIVEVKTNQLSIAFPGVGIKKLDPGFVTKVD</sequence>
<dbReference type="GO" id="GO:0003677">
    <property type="term" value="F:DNA binding"/>
    <property type="evidence" value="ECO:0007669"/>
    <property type="project" value="UniProtKB-KW"/>
</dbReference>
<dbReference type="OrthoDB" id="9810135at2"/>
<dbReference type="InterPro" id="IPR014017">
    <property type="entry name" value="DNA_helicase_UvrD-like_C"/>
</dbReference>
<dbReference type="RefSeq" id="WP_090242679.1">
    <property type="nucleotide sequence ID" value="NZ_FNOU01000002.1"/>
</dbReference>
<dbReference type="PROSITE" id="PS51198">
    <property type="entry name" value="UVRD_HELICASE_ATP_BIND"/>
    <property type="match status" value="1"/>
</dbReference>
<evidence type="ECO:0000256" key="4">
    <source>
        <dbReference type="ARBA" id="ARBA00022806"/>
    </source>
</evidence>
<keyword evidence="6 11" id="KW-0238">DNA-binding</keyword>
<feature type="domain" description="UvrD-like helicase ATP-binding" evidence="12">
    <location>
        <begin position="5"/>
        <end position="285"/>
    </location>
</feature>
<evidence type="ECO:0000313" key="14">
    <source>
        <dbReference type="EMBL" id="SDX39440.1"/>
    </source>
</evidence>
<keyword evidence="3 10" id="KW-0378">Hydrolase</keyword>
<dbReference type="CDD" id="cd17932">
    <property type="entry name" value="DEXQc_UvrD"/>
    <property type="match status" value="1"/>
</dbReference>
<dbReference type="Pfam" id="PF00580">
    <property type="entry name" value="UvrD-helicase"/>
    <property type="match status" value="1"/>
</dbReference>
<evidence type="ECO:0000259" key="12">
    <source>
        <dbReference type="PROSITE" id="PS51198"/>
    </source>
</evidence>
<comment type="catalytic activity">
    <reaction evidence="8">
        <text>Couples ATP hydrolysis with the unwinding of duplex DNA by translocating in the 3'-5' direction.</text>
        <dbReference type="EC" id="5.6.2.4"/>
    </reaction>
</comment>
<dbReference type="GO" id="GO:0005829">
    <property type="term" value="C:cytosol"/>
    <property type="evidence" value="ECO:0007669"/>
    <property type="project" value="TreeGrafter"/>
</dbReference>
<dbReference type="EMBL" id="FNOU01000002">
    <property type="protein sequence ID" value="SDX39440.1"/>
    <property type="molecule type" value="Genomic_DNA"/>
</dbReference>
<dbReference type="GO" id="GO:0005524">
    <property type="term" value="F:ATP binding"/>
    <property type="evidence" value="ECO:0007669"/>
    <property type="project" value="UniProtKB-UniRule"/>
</dbReference>
<dbReference type="STRING" id="1528.SAMN04488579_10220"/>
<comment type="similarity">
    <text evidence="1 11">Belongs to the helicase family. UvrD subfamily.</text>
</comment>
<dbReference type="AlphaFoldDB" id="A0A1H3BBN3"/>
<dbReference type="InterPro" id="IPR014016">
    <property type="entry name" value="UvrD-like_ATP-bd"/>
</dbReference>
<organism evidence="14 15">
    <name type="scientific">Eubacterium barkeri</name>
    <name type="common">Clostridium barkeri</name>
    <dbReference type="NCBI Taxonomy" id="1528"/>
    <lineage>
        <taxon>Bacteria</taxon>
        <taxon>Bacillati</taxon>
        <taxon>Bacillota</taxon>
        <taxon>Clostridia</taxon>
        <taxon>Eubacteriales</taxon>
        <taxon>Eubacteriaceae</taxon>
        <taxon>Eubacterium</taxon>
    </lineage>
</organism>
<keyword evidence="15" id="KW-1185">Reference proteome</keyword>
<evidence type="ECO:0000256" key="10">
    <source>
        <dbReference type="PROSITE-ProRule" id="PRU00560"/>
    </source>
</evidence>
<dbReference type="NCBIfam" id="TIGR01073">
    <property type="entry name" value="pcrA"/>
    <property type="match status" value="1"/>
</dbReference>
<evidence type="ECO:0000256" key="5">
    <source>
        <dbReference type="ARBA" id="ARBA00022840"/>
    </source>
</evidence>
<dbReference type="GO" id="GO:0033202">
    <property type="term" value="C:DNA helicase complex"/>
    <property type="evidence" value="ECO:0007669"/>
    <property type="project" value="TreeGrafter"/>
</dbReference>
<evidence type="ECO:0000256" key="8">
    <source>
        <dbReference type="ARBA" id="ARBA00034617"/>
    </source>
</evidence>
<keyword evidence="2 10" id="KW-0547">Nucleotide-binding</keyword>
<dbReference type="CDD" id="cd18807">
    <property type="entry name" value="SF1_C_UvrD"/>
    <property type="match status" value="1"/>
</dbReference>
<evidence type="ECO:0000256" key="6">
    <source>
        <dbReference type="ARBA" id="ARBA00023125"/>
    </source>
</evidence>
<protein>
    <recommendedName>
        <fullName evidence="11">ATP-dependent DNA helicase</fullName>
        <ecNumber evidence="11">5.6.2.4</ecNumber>
    </recommendedName>
</protein>